<evidence type="ECO:0000256" key="5">
    <source>
        <dbReference type="ARBA" id="ARBA00022741"/>
    </source>
</evidence>
<evidence type="ECO:0000256" key="4">
    <source>
        <dbReference type="ARBA" id="ARBA00022679"/>
    </source>
</evidence>
<dbReference type="InterPro" id="IPR023865">
    <property type="entry name" value="Aliphatic_acid_kinase_CS"/>
</dbReference>
<dbReference type="GO" id="GO:0005524">
    <property type="term" value="F:ATP binding"/>
    <property type="evidence" value="ECO:0007669"/>
    <property type="project" value="UniProtKB-KW"/>
</dbReference>
<proteinExistence type="inferred from homology"/>
<gene>
    <name evidence="8" type="ORF">GNF83_16565</name>
</gene>
<keyword evidence="3" id="KW-0963">Cytoplasm</keyword>
<accession>A0AAW9KNJ6</accession>
<dbReference type="PROSITE" id="PS01075">
    <property type="entry name" value="ACETATE_KINASE_1"/>
    <property type="match status" value="1"/>
</dbReference>
<dbReference type="GO" id="GO:0047761">
    <property type="term" value="F:butyrate kinase activity"/>
    <property type="evidence" value="ECO:0007669"/>
    <property type="project" value="UniProtKB-EC"/>
</dbReference>
<dbReference type="Pfam" id="PF00871">
    <property type="entry name" value="Acetate_kinase"/>
    <property type="match status" value="1"/>
</dbReference>
<evidence type="ECO:0000256" key="7">
    <source>
        <dbReference type="ARBA" id="ARBA00022840"/>
    </source>
</evidence>
<feature type="non-terminal residue" evidence="8">
    <location>
        <position position="142"/>
    </location>
</feature>
<dbReference type="Gene3D" id="3.30.420.40">
    <property type="match status" value="1"/>
</dbReference>
<protein>
    <recommendedName>
        <fullName evidence="2">butyrate kinase</fullName>
        <ecNumber evidence="2">2.7.2.7</ecNumber>
    </recommendedName>
</protein>
<dbReference type="EC" id="2.7.2.7" evidence="2"/>
<keyword evidence="4" id="KW-0808">Transferase</keyword>
<dbReference type="InterPro" id="IPR000890">
    <property type="entry name" value="Aliphatic_acid_kin_short-chain"/>
</dbReference>
<dbReference type="SUPFAM" id="SSF53067">
    <property type="entry name" value="Actin-like ATPase domain"/>
    <property type="match status" value="1"/>
</dbReference>
<keyword evidence="6 8" id="KW-0418">Kinase</keyword>
<dbReference type="EMBL" id="WNUR01000467">
    <property type="protein sequence ID" value="MDZ7542765.1"/>
    <property type="molecule type" value="Genomic_DNA"/>
</dbReference>
<reference evidence="8" key="1">
    <citation type="submission" date="2019-11" db="EMBL/GenBank/DDBJ databases">
        <title>Characterization of Clostridium perfringens isolates from swine manure treated agricultural soils.</title>
        <authorList>
            <person name="Wushke S.T."/>
        </authorList>
    </citation>
    <scope>NUCLEOTIDE SEQUENCE</scope>
    <source>
        <strain evidence="8">X62</strain>
    </source>
</reference>
<sequence>MKVLVINCGSSSLKYQLIDMTTEESLAQGLVERIGIEGSVLTQKVEGRDKYIVKQPMEDHKVAIKLVLDALVDIENGVISSMDEITAVGHRVVHGGERYKSSVVIDAGVKDYIRECFKLAPLHNPAHVIGIEACEELMPNIP</sequence>
<evidence type="ECO:0000313" key="9">
    <source>
        <dbReference type="Proteomes" id="UP001288944"/>
    </source>
</evidence>
<dbReference type="GO" id="GO:0008776">
    <property type="term" value="F:acetate kinase activity"/>
    <property type="evidence" value="ECO:0007669"/>
    <property type="project" value="TreeGrafter"/>
</dbReference>
<dbReference type="PANTHER" id="PTHR21060:SF15">
    <property type="entry name" value="ACETATE KINASE-RELATED"/>
    <property type="match status" value="1"/>
</dbReference>
<evidence type="ECO:0000256" key="1">
    <source>
        <dbReference type="ARBA" id="ARBA00008748"/>
    </source>
</evidence>
<evidence type="ECO:0000313" key="8">
    <source>
        <dbReference type="EMBL" id="MDZ7542765.1"/>
    </source>
</evidence>
<evidence type="ECO:0000256" key="2">
    <source>
        <dbReference type="ARBA" id="ARBA00013069"/>
    </source>
</evidence>
<dbReference type="InterPro" id="IPR043129">
    <property type="entry name" value="ATPase_NBD"/>
</dbReference>
<keyword evidence="7" id="KW-0067">ATP-binding</keyword>
<comment type="caution">
    <text evidence="8">The sequence shown here is derived from an EMBL/GenBank/DDBJ whole genome shotgun (WGS) entry which is preliminary data.</text>
</comment>
<dbReference type="GO" id="GO:0006083">
    <property type="term" value="P:acetate metabolic process"/>
    <property type="evidence" value="ECO:0007669"/>
    <property type="project" value="TreeGrafter"/>
</dbReference>
<keyword evidence="5" id="KW-0547">Nucleotide-binding</keyword>
<organism evidence="8 9">
    <name type="scientific">Clostridium perfringens</name>
    <dbReference type="NCBI Taxonomy" id="1502"/>
    <lineage>
        <taxon>Bacteria</taxon>
        <taxon>Bacillati</taxon>
        <taxon>Bacillota</taxon>
        <taxon>Clostridia</taxon>
        <taxon>Eubacteriales</taxon>
        <taxon>Clostridiaceae</taxon>
        <taxon>Clostridium</taxon>
    </lineage>
</organism>
<comment type="similarity">
    <text evidence="1">Belongs to the acetokinase family.</text>
</comment>
<evidence type="ECO:0000256" key="3">
    <source>
        <dbReference type="ARBA" id="ARBA00022490"/>
    </source>
</evidence>
<evidence type="ECO:0000256" key="6">
    <source>
        <dbReference type="ARBA" id="ARBA00022777"/>
    </source>
</evidence>
<name>A0AAW9KNJ6_CLOPF</name>
<dbReference type="Proteomes" id="UP001288944">
    <property type="component" value="Unassembled WGS sequence"/>
</dbReference>
<dbReference type="AlphaFoldDB" id="A0AAW9KNJ6"/>
<dbReference type="PANTHER" id="PTHR21060">
    <property type="entry name" value="ACETATE KINASE"/>
    <property type="match status" value="1"/>
</dbReference>